<accession>A0A2N7PI80</accession>
<gene>
    <name evidence="1" type="ORF">C0197_06315</name>
</gene>
<dbReference type="Proteomes" id="UP000235731">
    <property type="component" value="Unassembled WGS sequence"/>
</dbReference>
<evidence type="ECO:0000313" key="2">
    <source>
        <dbReference type="Proteomes" id="UP000235731"/>
    </source>
</evidence>
<evidence type="ECO:0000313" key="1">
    <source>
        <dbReference type="EMBL" id="PMP60998.1"/>
    </source>
</evidence>
<comment type="caution">
    <text evidence="1">The sequence shown here is derived from an EMBL/GenBank/DDBJ whole genome shotgun (WGS) entry which is preliminary data.</text>
</comment>
<dbReference type="AlphaFoldDB" id="A0A2N7PI80"/>
<proteinExistence type="predicted"/>
<organism evidence="1 2">
    <name type="scientific">Caldimicrobium thiodismutans</name>
    <dbReference type="NCBI Taxonomy" id="1653476"/>
    <lineage>
        <taxon>Bacteria</taxon>
        <taxon>Pseudomonadati</taxon>
        <taxon>Thermodesulfobacteriota</taxon>
        <taxon>Thermodesulfobacteria</taxon>
        <taxon>Thermodesulfobacteriales</taxon>
        <taxon>Thermodesulfobacteriaceae</taxon>
        <taxon>Caldimicrobium</taxon>
    </lineage>
</organism>
<sequence length="62" mass="7488">LLLPKIKIKIKNCNTKNSIETFLYIILSFHEKHNKLEIRKVILRLKVIKYHYNYETEVLAFA</sequence>
<dbReference type="EMBL" id="PNIE01000095">
    <property type="protein sequence ID" value="PMP60998.1"/>
    <property type="molecule type" value="Genomic_DNA"/>
</dbReference>
<protein>
    <submittedName>
        <fullName evidence="1">Uncharacterized protein</fullName>
    </submittedName>
</protein>
<reference evidence="1 2" key="1">
    <citation type="submission" date="2018-01" db="EMBL/GenBank/DDBJ databases">
        <title>Metagenomic assembled genomes from two thermal pools in the Uzon Caldera, Kamchatka, Russia.</title>
        <authorList>
            <person name="Wilkins L."/>
            <person name="Ettinger C."/>
        </authorList>
    </citation>
    <scope>NUCLEOTIDE SEQUENCE [LARGE SCALE GENOMIC DNA]</scope>
    <source>
        <strain evidence="1">ZAV-15</strain>
    </source>
</reference>
<feature type="non-terminal residue" evidence="1">
    <location>
        <position position="1"/>
    </location>
</feature>
<name>A0A2N7PI80_9BACT</name>